<proteinExistence type="predicted"/>
<dbReference type="AlphaFoldDB" id="A0A0E1VWP7"/>
<protein>
    <submittedName>
        <fullName evidence="1">Uncharacterized protein</fullName>
    </submittedName>
</protein>
<reference evidence="1" key="1">
    <citation type="submission" date="2009-05" db="EMBL/GenBank/DDBJ databases">
        <authorList>
            <person name="Harkins D.M."/>
            <person name="DeShazer D."/>
            <person name="Woods D.E."/>
            <person name="Brinkac L.M."/>
            <person name="Brown K.A."/>
            <person name="Hung G.C."/>
            <person name="Tuanyok A."/>
            <person name="Zhang B."/>
            <person name="Nierman W.C."/>
        </authorList>
    </citation>
    <scope>NUCLEOTIDE SEQUENCE [LARGE SCALE GENOMIC DNA]</scope>
    <source>
        <strain evidence="1">1710a</strain>
    </source>
</reference>
<organism evidence="1">
    <name type="scientific">Burkholderia pseudomallei 1710a</name>
    <dbReference type="NCBI Taxonomy" id="320371"/>
    <lineage>
        <taxon>Bacteria</taxon>
        <taxon>Pseudomonadati</taxon>
        <taxon>Pseudomonadota</taxon>
        <taxon>Betaproteobacteria</taxon>
        <taxon>Burkholderiales</taxon>
        <taxon>Burkholderiaceae</taxon>
        <taxon>Burkholderia</taxon>
        <taxon>pseudomallei group</taxon>
    </lineage>
</organism>
<dbReference type="HOGENOM" id="CLU_2218109_0_0_4"/>
<evidence type="ECO:0000313" key="1">
    <source>
        <dbReference type="EMBL" id="EET05350.1"/>
    </source>
</evidence>
<name>A0A0E1VWP7_BURPE</name>
<dbReference type="EMBL" id="CM000833">
    <property type="protein sequence ID" value="EET05350.1"/>
    <property type="molecule type" value="Genomic_DNA"/>
</dbReference>
<accession>A0A0E1VWP7</accession>
<sequence length="106" mass="12265">MVHQSCPRPIRYADRCQRGARRRDAPRHFNASVPWGALARLKFRSFFDPADARIVFADCFVRVSAFVPVRADRANARPFPATVRISRRRRAVCRRRIVRSSSGRVI</sequence>
<gene>
    <name evidence="1" type="ORF">BURPS1710A_A2760</name>
</gene>
<dbReference type="Proteomes" id="UP000001812">
    <property type="component" value="Chromosome II"/>
</dbReference>